<evidence type="ECO:0000313" key="2">
    <source>
        <dbReference type="EMBL" id="MBM7509979.1"/>
    </source>
</evidence>
<sequence length="268" mass="27518">MSLSRLVRLAVGLVACLLVVSCSGEGASVPAPPRAGAPAPEGHRWVGAGGVVVAVPDWWTTGDTECLLPVEDTVYVETGAMTDCAFTVPPTTPTEVSSLAVVDTGSAHGSRLLEDLSVDGEVGGEPVLSGRECGWLAPRVCRSVLAVPSRGVAFVVHVSDPGDVDLAVLRGSLRLQPDARTTVPLALGSGRTPVWGDRPATTRSYAALLRREGFRVRVVPAPPADAGDTTSRVVLPRGALLGIEPGPGSPVEEGGTVVLTVAPSSAWQ</sequence>
<evidence type="ECO:0000313" key="3">
    <source>
        <dbReference type="Proteomes" id="UP000732378"/>
    </source>
</evidence>
<protein>
    <recommendedName>
        <fullName evidence="4">PASTA domain-containing protein</fullName>
    </recommendedName>
</protein>
<organism evidence="2 3">
    <name type="scientific">Nocardioides salarius</name>
    <dbReference type="NCBI Taxonomy" id="374513"/>
    <lineage>
        <taxon>Bacteria</taxon>
        <taxon>Bacillati</taxon>
        <taxon>Actinomycetota</taxon>
        <taxon>Actinomycetes</taxon>
        <taxon>Propionibacteriales</taxon>
        <taxon>Nocardioidaceae</taxon>
        <taxon>Nocardioides</taxon>
    </lineage>
</organism>
<dbReference type="EMBL" id="JAFBBZ010000001">
    <property type="protein sequence ID" value="MBM7509979.1"/>
    <property type="molecule type" value="Genomic_DNA"/>
</dbReference>
<gene>
    <name evidence="2" type="ORF">JOE61_003793</name>
</gene>
<feature type="chain" id="PRO_5047292135" description="PASTA domain-containing protein" evidence="1">
    <location>
        <begin position="27"/>
        <end position="268"/>
    </location>
</feature>
<evidence type="ECO:0008006" key="4">
    <source>
        <dbReference type="Google" id="ProtNLM"/>
    </source>
</evidence>
<comment type="caution">
    <text evidence="2">The sequence shown here is derived from an EMBL/GenBank/DDBJ whole genome shotgun (WGS) entry which is preliminary data.</text>
</comment>
<evidence type="ECO:0000256" key="1">
    <source>
        <dbReference type="SAM" id="SignalP"/>
    </source>
</evidence>
<accession>A0ABS2MFL1</accession>
<keyword evidence="1" id="KW-0732">Signal</keyword>
<dbReference type="RefSeq" id="WP_193667390.1">
    <property type="nucleotide sequence ID" value="NZ_JACDTV010000002.1"/>
</dbReference>
<dbReference type="Proteomes" id="UP000732378">
    <property type="component" value="Unassembled WGS sequence"/>
</dbReference>
<proteinExistence type="predicted"/>
<dbReference type="PROSITE" id="PS51257">
    <property type="entry name" value="PROKAR_LIPOPROTEIN"/>
    <property type="match status" value="1"/>
</dbReference>
<feature type="signal peptide" evidence="1">
    <location>
        <begin position="1"/>
        <end position="26"/>
    </location>
</feature>
<name>A0ABS2MFL1_9ACTN</name>
<keyword evidence="3" id="KW-1185">Reference proteome</keyword>
<reference evidence="2 3" key="1">
    <citation type="submission" date="2021-01" db="EMBL/GenBank/DDBJ databases">
        <title>Sequencing the genomes of 1000 actinobacteria strains.</title>
        <authorList>
            <person name="Klenk H.-P."/>
        </authorList>
    </citation>
    <scope>NUCLEOTIDE SEQUENCE [LARGE SCALE GENOMIC DNA]</scope>
    <source>
        <strain evidence="2 3">DSM 18239</strain>
    </source>
</reference>